<organism evidence="1 2">
    <name type="scientific">Metabacillus arenae</name>
    <dbReference type="NCBI Taxonomy" id="2771434"/>
    <lineage>
        <taxon>Bacteria</taxon>
        <taxon>Bacillati</taxon>
        <taxon>Bacillota</taxon>
        <taxon>Bacilli</taxon>
        <taxon>Bacillales</taxon>
        <taxon>Bacillaceae</taxon>
        <taxon>Metabacillus</taxon>
    </lineage>
</organism>
<dbReference type="AlphaFoldDB" id="A0A926RZY0"/>
<proteinExistence type="predicted"/>
<name>A0A926RZY0_9BACI</name>
<comment type="caution">
    <text evidence="1">The sequence shown here is derived from an EMBL/GenBank/DDBJ whole genome shotgun (WGS) entry which is preliminary data.</text>
</comment>
<reference evidence="1" key="1">
    <citation type="submission" date="2020-09" db="EMBL/GenBank/DDBJ databases">
        <title>A novel bacterium of genus Bacillus, isolated from South China Sea.</title>
        <authorList>
            <person name="Huang H."/>
            <person name="Mo K."/>
            <person name="Hu Y."/>
        </authorList>
    </citation>
    <scope>NUCLEOTIDE SEQUENCE</scope>
    <source>
        <strain evidence="1">IB182487</strain>
    </source>
</reference>
<dbReference type="RefSeq" id="WP_191162962.1">
    <property type="nucleotide sequence ID" value="NZ_JACXAI010000075.1"/>
</dbReference>
<evidence type="ECO:0000313" key="2">
    <source>
        <dbReference type="Proteomes" id="UP000626844"/>
    </source>
</evidence>
<sequence length="102" mass="12290">MSDFLLSMSDLQPMSEFPPSMLDWIGSMSEIGDSMSDFLLSMSDLQPNERIPSFYARLDRVYERNRGFYERIPFFYARLDRVYERNRGFYERFSSFYERSPT</sequence>
<keyword evidence="2" id="KW-1185">Reference proteome</keyword>
<evidence type="ECO:0000313" key="1">
    <source>
        <dbReference type="EMBL" id="MBD1383626.1"/>
    </source>
</evidence>
<protein>
    <submittedName>
        <fullName evidence="1">Uncharacterized protein</fullName>
    </submittedName>
</protein>
<accession>A0A926RZY0</accession>
<gene>
    <name evidence="1" type="ORF">IC621_26150</name>
</gene>
<dbReference type="Proteomes" id="UP000626844">
    <property type="component" value="Unassembled WGS sequence"/>
</dbReference>
<dbReference type="EMBL" id="JACXAI010000075">
    <property type="protein sequence ID" value="MBD1383626.1"/>
    <property type="molecule type" value="Genomic_DNA"/>
</dbReference>